<dbReference type="GO" id="GO:0033969">
    <property type="term" value="F:gamma-glutamyl-gamma-aminobutyrate hydrolase activity"/>
    <property type="evidence" value="ECO:0007669"/>
    <property type="project" value="TreeGrafter"/>
</dbReference>
<dbReference type="InterPro" id="IPR011697">
    <property type="entry name" value="Peptidase_C26"/>
</dbReference>
<dbReference type="PANTHER" id="PTHR43235:SF1">
    <property type="entry name" value="GLUTAMINE AMIDOTRANSFERASE PB2B2.05-RELATED"/>
    <property type="match status" value="1"/>
</dbReference>
<dbReference type="PANTHER" id="PTHR43235">
    <property type="entry name" value="GLUTAMINE AMIDOTRANSFERASE PB2B2.05-RELATED"/>
    <property type="match status" value="1"/>
</dbReference>
<dbReference type="GO" id="GO:0006598">
    <property type="term" value="P:polyamine catabolic process"/>
    <property type="evidence" value="ECO:0007669"/>
    <property type="project" value="TreeGrafter"/>
</dbReference>
<dbReference type="Gene3D" id="3.40.50.880">
    <property type="match status" value="1"/>
</dbReference>
<dbReference type="InterPro" id="IPR044668">
    <property type="entry name" value="PuuD-like"/>
</dbReference>
<dbReference type="AlphaFoldDB" id="A0A381YCM0"/>
<dbReference type="SUPFAM" id="SSF52317">
    <property type="entry name" value="Class I glutamine amidotransferase-like"/>
    <property type="match status" value="1"/>
</dbReference>
<organism evidence="1">
    <name type="scientific">marine metagenome</name>
    <dbReference type="NCBI Taxonomy" id="408172"/>
    <lineage>
        <taxon>unclassified sequences</taxon>
        <taxon>metagenomes</taxon>
        <taxon>ecological metagenomes</taxon>
    </lineage>
</organism>
<dbReference type="GO" id="GO:0005829">
    <property type="term" value="C:cytosol"/>
    <property type="evidence" value="ECO:0007669"/>
    <property type="project" value="TreeGrafter"/>
</dbReference>
<dbReference type="FunFam" id="3.40.50.880:FF:000030">
    <property type="entry name" value="Gamma-glutamyl-gamma-aminobutyrate hydrolase PuuD"/>
    <property type="match status" value="1"/>
</dbReference>
<gene>
    <name evidence="1" type="ORF">METZ01_LOCUS127474</name>
</gene>
<dbReference type="InterPro" id="IPR029062">
    <property type="entry name" value="Class_I_gatase-like"/>
</dbReference>
<evidence type="ECO:0000313" key="1">
    <source>
        <dbReference type="EMBL" id="SVA74620.1"/>
    </source>
</evidence>
<sequence>MSSIGKPLVGIVCCRRMQDTHYFHMVGEKYINAINQHSGCSGVLIPVDQNNDIVESILNRMDGFLLTGSLSNVHPDQYNQEIINDDMLLDESRDRSVFKMIQSIIQKEMPLLAICRGFQEMNVAFGGSLYQNLELQSSHQGHDFDRDKSHEQQYGFSHQVEIIEDSLLHKISGLVHADVNSLHTQGVNNLSEQLEANAVSDDGLVEAFTIKEAKGFNLSVQWHPEWQPSQSELSLIIFNAFGDACRAFTAPK</sequence>
<protein>
    <submittedName>
        <fullName evidence="1">Uncharacterized protein</fullName>
    </submittedName>
</protein>
<reference evidence="1" key="1">
    <citation type="submission" date="2018-05" db="EMBL/GenBank/DDBJ databases">
        <authorList>
            <person name="Lanie J.A."/>
            <person name="Ng W.-L."/>
            <person name="Kazmierczak K.M."/>
            <person name="Andrzejewski T.M."/>
            <person name="Davidsen T.M."/>
            <person name="Wayne K.J."/>
            <person name="Tettelin H."/>
            <person name="Glass J.I."/>
            <person name="Rusch D."/>
            <person name="Podicherti R."/>
            <person name="Tsui H.-C.T."/>
            <person name="Winkler M.E."/>
        </authorList>
    </citation>
    <scope>NUCLEOTIDE SEQUENCE</scope>
</reference>
<dbReference type="EMBL" id="UINC01017881">
    <property type="protein sequence ID" value="SVA74620.1"/>
    <property type="molecule type" value="Genomic_DNA"/>
</dbReference>
<name>A0A381YCM0_9ZZZZ</name>
<dbReference type="Pfam" id="PF07722">
    <property type="entry name" value="Peptidase_C26"/>
    <property type="match status" value="1"/>
</dbReference>
<accession>A0A381YCM0</accession>
<dbReference type="PROSITE" id="PS51273">
    <property type="entry name" value="GATASE_TYPE_1"/>
    <property type="match status" value="1"/>
</dbReference>
<proteinExistence type="predicted"/>
<dbReference type="CDD" id="cd01745">
    <property type="entry name" value="GATase1_2"/>
    <property type="match status" value="1"/>
</dbReference>